<dbReference type="WBParaSite" id="GPUH_0002665601-mRNA-1">
    <property type="protein sequence ID" value="GPUH_0002665601-mRNA-1"/>
    <property type="gene ID" value="GPUH_0002665601"/>
</dbReference>
<evidence type="ECO:0000313" key="3">
    <source>
        <dbReference type="Proteomes" id="UP000271098"/>
    </source>
</evidence>
<protein>
    <submittedName>
        <fullName evidence="4">ABC transmembrane type-1 domain-containing protein</fullName>
    </submittedName>
</protein>
<keyword evidence="1" id="KW-1133">Transmembrane helix</keyword>
<keyword evidence="1" id="KW-0472">Membrane</keyword>
<evidence type="ECO:0000313" key="4">
    <source>
        <dbReference type="WBParaSite" id="GPUH_0002665601-mRNA-1"/>
    </source>
</evidence>
<dbReference type="Proteomes" id="UP000271098">
    <property type="component" value="Unassembled WGS sequence"/>
</dbReference>
<gene>
    <name evidence="2" type="ORF">GPUH_LOCUS26626</name>
</gene>
<organism evidence="4">
    <name type="scientific">Gongylonema pulchrum</name>
    <dbReference type="NCBI Taxonomy" id="637853"/>
    <lineage>
        <taxon>Eukaryota</taxon>
        <taxon>Metazoa</taxon>
        <taxon>Ecdysozoa</taxon>
        <taxon>Nematoda</taxon>
        <taxon>Chromadorea</taxon>
        <taxon>Rhabditida</taxon>
        <taxon>Spirurina</taxon>
        <taxon>Spiruromorpha</taxon>
        <taxon>Spiruroidea</taxon>
        <taxon>Gongylonematidae</taxon>
        <taxon>Gongylonema</taxon>
    </lineage>
</organism>
<name>A0A183F085_9BILA</name>
<evidence type="ECO:0000256" key="1">
    <source>
        <dbReference type="SAM" id="Phobius"/>
    </source>
</evidence>
<sequence length="109" mass="12017">MKSFLGVETDADGVIANARALSAVFRLKDNFRPEILNEFSSQFAKKMAERKEALERTVNVDITWWSHQAFMNAVTAGLRCTHYLLIASASLLITACIAASFGVNGYQVS</sequence>
<accession>A0A183F085</accession>
<proteinExistence type="predicted"/>
<keyword evidence="1" id="KW-0812">Transmembrane</keyword>
<reference evidence="4" key="1">
    <citation type="submission" date="2016-06" db="UniProtKB">
        <authorList>
            <consortium name="WormBaseParasite"/>
        </authorList>
    </citation>
    <scope>IDENTIFICATION</scope>
</reference>
<reference evidence="2 3" key="2">
    <citation type="submission" date="2018-11" db="EMBL/GenBank/DDBJ databases">
        <authorList>
            <consortium name="Pathogen Informatics"/>
        </authorList>
    </citation>
    <scope>NUCLEOTIDE SEQUENCE [LARGE SCALE GENOMIC DNA]</scope>
</reference>
<keyword evidence="3" id="KW-1185">Reference proteome</keyword>
<dbReference type="AlphaFoldDB" id="A0A183F085"/>
<evidence type="ECO:0000313" key="2">
    <source>
        <dbReference type="EMBL" id="VDN45824.1"/>
    </source>
</evidence>
<dbReference type="EMBL" id="UYRT01112390">
    <property type="protein sequence ID" value="VDN45824.1"/>
    <property type="molecule type" value="Genomic_DNA"/>
</dbReference>
<feature type="transmembrane region" description="Helical" evidence="1">
    <location>
        <begin position="83"/>
        <end position="103"/>
    </location>
</feature>